<evidence type="ECO:0000313" key="9">
    <source>
        <dbReference type="Proteomes" id="UP000663720"/>
    </source>
</evidence>
<proteinExistence type="predicted"/>
<evidence type="ECO:0000256" key="2">
    <source>
        <dbReference type="ARBA" id="ARBA00022475"/>
    </source>
</evidence>
<dbReference type="AlphaFoldDB" id="A0A975B3Z3"/>
<keyword evidence="6" id="KW-0812">Transmembrane</keyword>
<dbReference type="InterPro" id="IPR001173">
    <property type="entry name" value="Glyco_trans_2-like"/>
</dbReference>
<dbReference type="InterPro" id="IPR029044">
    <property type="entry name" value="Nucleotide-diphossugar_trans"/>
</dbReference>
<evidence type="ECO:0000313" key="8">
    <source>
        <dbReference type="EMBL" id="QTA78377.1"/>
    </source>
</evidence>
<reference evidence="8" key="1">
    <citation type="journal article" date="2021" name="Microb. Physiol.">
        <title>Proteogenomic Insights into the Physiology of Marine, Sulfate-Reducing, Filamentous Desulfonema limicola and Desulfonema magnum.</title>
        <authorList>
            <person name="Schnaars V."/>
            <person name="Wohlbrand L."/>
            <person name="Scheve S."/>
            <person name="Hinrichs C."/>
            <person name="Reinhardt R."/>
            <person name="Rabus R."/>
        </authorList>
    </citation>
    <scope>NUCLEOTIDE SEQUENCE</scope>
    <source>
        <strain evidence="8">5ac10</strain>
    </source>
</reference>
<keyword evidence="5 6" id="KW-0472">Membrane</keyword>
<protein>
    <submittedName>
        <fullName evidence="8">Glycosyl transferase, family II</fullName>
    </submittedName>
</protein>
<evidence type="ECO:0000256" key="3">
    <source>
        <dbReference type="ARBA" id="ARBA00022676"/>
    </source>
</evidence>
<dbReference type="GO" id="GO:0016757">
    <property type="term" value="F:glycosyltransferase activity"/>
    <property type="evidence" value="ECO:0007669"/>
    <property type="project" value="UniProtKB-KW"/>
</dbReference>
<dbReference type="PANTHER" id="PTHR43646">
    <property type="entry name" value="GLYCOSYLTRANSFERASE"/>
    <property type="match status" value="1"/>
</dbReference>
<dbReference type="PANTHER" id="PTHR43646:SF2">
    <property type="entry name" value="GLYCOSYLTRANSFERASE 2-LIKE DOMAIN-CONTAINING PROTEIN"/>
    <property type="match status" value="1"/>
</dbReference>
<accession>A0A975B3Z3</accession>
<organism evidence="8 9">
    <name type="scientific">Desulfonema limicola</name>
    <dbReference type="NCBI Taxonomy" id="45656"/>
    <lineage>
        <taxon>Bacteria</taxon>
        <taxon>Pseudomonadati</taxon>
        <taxon>Thermodesulfobacteriota</taxon>
        <taxon>Desulfobacteria</taxon>
        <taxon>Desulfobacterales</taxon>
        <taxon>Desulfococcaceae</taxon>
        <taxon>Desulfonema</taxon>
    </lineage>
</organism>
<dbReference type="Proteomes" id="UP000663720">
    <property type="component" value="Chromosome"/>
</dbReference>
<evidence type="ECO:0000256" key="4">
    <source>
        <dbReference type="ARBA" id="ARBA00022679"/>
    </source>
</evidence>
<evidence type="ECO:0000256" key="6">
    <source>
        <dbReference type="SAM" id="Phobius"/>
    </source>
</evidence>
<feature type="transmembrane region" description="Helical" evidence="6">
    <location>
        <begin position="207"/>
        <end position="229"/>
    </location>
</feature>
<comment type="subcellular location">
    <subcellularLocation>
        <location evidence="1">Cell membrane</location>
    </subcellularLocation>
</comment>
<keyword evidence="2" id="KW-1003">Cell membrane</keyword>
<name>A0A975B3Z3_9BACT</name>
<keyword evidence="4 8" id="KW-0808">Transferase</keyword>
<gene>
    <name evidence="8" type="ORF">dnl_05990</name>
</gene>
<keyword evidence="3" id="KW-0328">Glycosyltransferase</keyword>
<evidence type="ECO:0000259" key="7">
    <source>
        <dbReference type="Pfam" id="PF00535"/>
    </source>
</evidence>
<sequence length="256" mass="29112">MTILYSVIIPAYNEESLLPAVLSALKDAMEKIEYSGEIIVVDNNSNDKTASIAYEAGACVVFEPVNQISRARNAGAKAARGQYLVFLDADTIISPKLLKTALNNLSRGSCCGGGVRVKFDMSCEPPFVRLMVASWNQVSLRLKMAAGCFIYCLREAFEDVNGFSQKVYAGEEIWFSLYLQKWGKKRGKDFCIITDPPVITSDRKLKWFSPSQTLFMVFIIALFPFASNFRKLCPMWYQRPLDKHKPIKNKRRWFWL</sequence>
<dbReference type="RefSeq" id="WP_207690241.1">
    <property type="nucleotide sequence ID" value="NZ_CP061799.1"/>
</dbReference>
<evidence type="ECO:0000256" key="1">
    <source>
        <dbReference type="ARBA" id="ARBA00004236"/>
    </source>
</evidence>
<feature type="domain" description="Glycosyltransferase 2-like" evidence="7">
    <location>
        <begin position="6"/>
        <end position="123"/>
    </location>
</feature>
<keyword evidence="9" id="KW-1185">Reference proteome</keyword>
<evidence type="ECO:0000256" key="5">
    <source>
        <dbReference type="ARBA" id="ARBA00023136"/>
    </source>
</evidence>
<dbReference type="Gene3D" id="3.90.550.10">
    <property type="entry name" value="Spore Coat Polysaccharide Biosynthesis Protein SpsA, Chain A"/>
    <property type="match status" value="1"/>
</dbReference>
<dbReference type="Pfam" id="PF00535">
    <property type="entry name" value="Glycos_transf_2"/>
    <property type="match status" value="1"/>
</dbReference>
<dbReference type="KEGG" id="dli:dnl_05990"/>
<dbReference type="SUPFAM" id="SSF53448">
    <property type="entry name" value="Nucleotide-diphospho-sugar transferases"/>
    <property type="match status" value="1"/>
</dbReference>
<dbReference type="GO" id="GO:0005886">
    <property type="term" value="C:plasma membrane"/>
    <property type="evidence" value="ECO:0007669"/>
    <property type="project" value="UniProtKB-SubCell"/>
</dbReference>
<keyword evidence="6" id="KW-1133">Transmembrane helix</keyword>
<dbReference type="EMBL" id="CP061799">
    <property type="protein sequence ID" value="QTA78377.1"/>
    <property type="molecule type" value="Genomic_DNA"/>
</dbReference>